<name>A0A8J7SGR4_9BACT</name>
<accession>A0A8J7SGR4</accession>
<protein>
    <recommendedName>
        <fullName evidence="4">MetA-pathway of phenol degradation</fullName>
    </recommendedName>
</protein>
<organism evidence="2 3">
    <name type="scientific">Persicirhabdus sediminis</name>
    <dbReference type="NCBI Taxonomy" id="454144"/>
    <lineage>
        <taxon>Bacteria</taxon>
        <taxon>Pseudomonadati</taxon>
        <taxon>Verrucomicrobiota</taxon>
        <taxon>Verrucomicrobiia</taxon>
        <taxon>Verrucomicrobiales</taxon>
        <taxon>Verrucomicrobiaceae</taxon>
        <taxon>Persicirhabdus</taxon>
    </lineage>
</organism>
<evidence type="ECO:0008006" key="4">
    <source>
        <dbReference type="Google" id="ProtNLM"/>
    </source>
</evidence>
<dbReference type="EMBL" id="JAENIM010000021">
    <property type="protein sequence ID" value="MBK1790290.1"/>
    <property type="molecule type" value="Genomic_DNA"/>
</dbReference>
<gene>
    <name evidence="2" type="ORF">JIN82_03860</name>
</gene>
<keyword evidence="1" id="KW-0732">Signal</keyword>
<sequence length="297" mass="32865">MQRFSATITLCLLLAFSHSSLAGEKSIVDDLNIIPPMPTKEDKRHWKGLWPALTDDAVSRGYDLPLPFGISASYLSLERSVEVKSVKAGFNGNLNNVTRRVSVDTQNEVQSGILKLDTFILPFLNVYAFGGKIDNQSAVDLSVTYPWFGGDRTYETRLFPDLQADLWGAGISLSGGYKNFFTTLDVTYSSTDFGGAFSERIEAFIYSSRIGYRGSIGKYTTSIFAGAAYWDTESVIKGSIPIGGNNLDFEVLQGPSNPWNAMVGAAIDFSDRWQCHGQFDFNFDDMTMLVIGTTFRF</sequence>
<keyword evidence="3" id="KW-1185">Reference proteome</keyword>
<dbReference type="RefSeq" id="WP_200310326.1">
    <property type="nucleotide sequence ID" value="NZ_JAENIM010000021.1"/>
</dbReference>
<feature type="chain" id="PRO_5035299654" description="MetA-pathway of phenol degradation" evidence="1">
    <location>
        <begin position="23"/>
        <end position="297"/>
    </location>
</feature>
<proteinExistence type="predicted"/>
<evidence type="ECO:0000313" key="3">
    <source>
        <dbReference type="Proteomes" id="UP000624703"/>
    </source>
</evidence>
<dbReference type="Proteomes" id="UP000624703">
    <property type="component" value="Unassembled WGS sequence"/>
</dbReference>
<comment type="caution">
    <text evidence="2">The sequence shown here is derived from an EMBL/GenBank/DDBJ whole genome shotgun (WGS) entry which is preliminary data.</text>
</comment>
<reference evidence="2" key="1">
    <citation type="submission" date="2021-01" db="EMBL/GenBank/DDBJ databases">
        <title>Modified the classification status of verrucomicrobia.</title>
        <authorList>
            <person name="Feng X."/>
        </authorList>
    </citation>
    <scope>NUCLEOTIDE SEQUENCE</scope>
    <source>
        <strain evidence="2">_KCTC 22039</strain>
    </source>
</reference>
<evidence type="ECO:0000313" key="2">
    <source>
        <dbReference type="EMBL" id="MBK1790290.1"/>
    </source>
</evidence>
<feature type="signal peptide" evidence="1">
    <location>
        <begin position="1"/>
        <end position="22"/>
    </location>
</feature>
<dbReference type="AlphaFoldDB" id="A0A8J7SGR4"/>
<evidence type="ECO:0000256" key="1">
    <source>
        <dbReference type="SAM" id="SignalP"/>
    </source>
</evidence>